<dbReference type="PANTHER" id="PTHR43346">
    <property type="entry name" value="LIGAND BINDING DOMAIN PROTEIN, PUTATIVE (AFU_ORTHOLOGUE AFUA_6G14370)-RELATED"/>
    <property type="match status" value="1"/>
</dbReference>
<dbReference type="Pfam" id="PF07883">
    <property type="entry name" value="Cupin_2"/>
    <property type="match status" value="1"/>
</dbReference>
<comment type="caution">
    <text evidence="2">The sequence shown here is derived from an EMBL/GenBank/DDBJ whole genome shotgun (WGS) entry which is preliminary data.</text>
</comment>
<dbReference type="Proteomes" id="UP000229335">
    <property type="component" value="Unassembled WGS sequence"/>
</dbReference>
<feature type="domain" description="Cupin type-2" evidence="1">
    <location>
        <begin position="32"/>
        <end position="101"/>
    </location>
</feature>
<dbReference type="InterPro" id="IPR052538">
    <property type="entry name" value="Flavonoid_dioxygenase-like"/>
</dbReference>
<accession>A0A2M6WMN8</accession>
<dbReference type="AlphaFoldDB" id="A0A2M6WMN8"/>
<name>A0A2M6WMN8_9BACT</name>
<dbReference type="InterPro" id="IPR014710">
    <property type="entry name" value="RmlC-like_jellyroll"/>
</dbReference>
<dbReference type="PANTHER" id="PTHR43346:SF1">
    <property type="entry name" value="QUERCETIN 2,3-DIOXYGENASE-RELATED"/>
    <property type="match status" value="1"/>
</dbReference>
<dbReference type="InterPro" id="IPR013096">
    <property type="entry name" value="Cupin_2"/>
</dbReference>
<evidence type="ECO:0000313" key="3">
    <source>
        <dbReference type="Proteomes" id="UP000229335"/>
    </source>
</evidence>
<dbReference type="InterPro" id="IPR011051">
    <property type="entry name" value="RmlC_Cupin_sf"/>
</dbReference>
<dbReference type="Gene3D" id="2.60.120.10">
    <property type="entry name" value="Jelly Rolls"/>
    <property type="match status" value="1"/>
</dbReference>
<organism evidence="2 3">
    <name type="scientific">Candidatus Falkowbacteria bacterium CG10_big_fil_rev_8_21_14_0_10_43_11</name>
    <dbReference type="NCBI Taxonomy" id="1974568"/>
    <lineage>
        <taxon>Bacteria</taxon>
        <taxon>Candidatus Falkowiibacteriota</taxon>
    </lineage>
</organism>
<evidence type="ECO:0000313" key="2">
    <source>
        <dbReference type="EMBL" id="PIT94068.1"/>
    </source>
</evidence>
<sequence>MAGYVTNLEEATQKNVNFRTVLYTAEHSQLVVMSLKPGEEIGMEVHLNIDQFIRVESGTGKVIMNGEENAISDGFAFVIPAGTNHNVINTGDTQMKLYTVYTPPNHKDGTVHITKADAEAAELLEHAA</sequence>
<protein>
    <submittedName>
        <fullName evidence="2">Cupin domain-containing protein</fullName>
    </submittedName>
</protein>
<dbReference type="SUPFAM" id="SSF51182">
    <property type="entry name" value="RmlC-like cupins"/>
    <property type="match status" value="1"/>
</dbReference>
<proteinExistence type="predicted"/>
<dbReference type="EMBL" id="PFAS01000012">
    <property type="protein sequence ID" value="PIT94068.1"/>
    <property type="molecule type" value="Genomic_DNA"/>
</dbReference>
<evidence type="ECO:0000259" key="1">
    <source>
        <dbReference type="Pfam" id="PF07883"/>
    </source>
</evidence>
<dbReference type="CDD" id="cd02223">
    <property type="entry name" value="cupin_Bh2720-like"/>
    <property type="match status" value="1"/>
</dbReference>
<reference evidence="3" key="1">
    <citation type="submission" date="2017-09" db="EMBL/GenBank/DDBJ databases">
        <title>Depth-based differentiation of microbial function through sediment-hosted aquifers and enrichment of novel symbionts in the deep terrestrial subsurface.</title>
        <authorList>
            <person name="Probst A.J."/>
            <person name="Ladd B."/>
            <person name="Jarett J.K."/>
            <person name="Geller-Mcgrath D.E."/>
            <person name="Sieber C.M.K."/>
            <person name="Emerson J.B."/>
            <person name="Anantharaman K."/>
            <person name="Thomas B.C."/>
            <person name="Malmstrom R."/>
            <person name="Stieglmeier M."/>
            <person name="Klingl A."/>
            <person name="Woyke T."/>
            <person name="Ryan C.M."/>
            <person name="Banfield J.F."/>
        </authorList>
    </citation>
    <scope>NUCLEOTIDE SEQUENCE [LARGE SCALE GENOMIC DNA]</scope>
</reference>
<gene>
    <name evidence="2" type="ORF">COU00_00980</name>
</gene>